<gene>
    <name evidence="1" type="ORF">L0Y14_09695</name>
</gene>
<evidence type="ECO:0000313" key="2">
    <source>
        <dbReference type="Proteomes" id="UP001056649"/>
    </source>
</evidence>
<reference evidence="1" key="1">
    <citation type="journal article" date="2022" name="Mol. Ecol. Resour.">
        <title>The complete and closed genome of the facultative generalist Candidatus Endoriftia persephone from deep-sea hydrothermal vents.</title>
        <authorList>
            <person name="de Oliveira A.L."/>
            <person name="Srivastava A."/>
            <person name="Espada-Hinojosa S."/>
            <person name="Bright M."/>
        </authorList>
    </citation>
    <scope>NUCLEOTIDE SEQUENCE</scope>
    <source>
        <strain evidence="1">Tica-EPR-9o50.N</strain>
    </source>
</reference>
<keyword evidence="2" id="KW-1185">Reference proteome</keyword>
<protein>
    <submittedName>
        <fullName evidence="1">Methionyl-tRNA formyltransferase</fullName>
    </submittedName>
</protein>
<dbReference type="EMBL" id="CP090569">
    <property type="protein sequence ID" value="USF86416.1"/>
    <property type="molecule type" value="Genomic_DNA"/>
</dbReference>
<organism evidence="1 2">
    <name type="scientific">Candidatus Endoriftia persephonae</name>
    <dbReference type="NCBI Taxonomy" id="393765"/>
    <lineage>
        <taxon>Bacteria</taxon>
        <taxon>Pseudomonadati</taxon>
        <taxon>Pseudomonadota</taxon>
        <taxon>Gammaproteobacteria</taxon>
        <taxon>Chromatiales</taxon>
        <taxon>Sedimenticolaceae</taxon>
        <taxon>Candidatus Endoriftia</taxon>
    </lineage>
</organism>
<dbReference type="KEGG" id="eps:L0Y14_09695"/>
<dbReference type="AlphaFoldDB" id="A0A9J6ZUS0"/>
<accession>A0A9J6ZUS0</accession>
<dbReference type="RefSeq" id="WP_251859182.1">
    <property type="nucleotide sequence ID" value="NZ_CP090569.1"/>
</dbReference>
<name>A0A9J6ZUS0_9GAMM</name>
<evidence type="ECO:0000313" key="1">
    <source>
        <dbReference type="EMBL" id="USF86416.1"/>
    </source>
</evidence>
<proteinExistence type="predicted"/>
<sequence>MAIVRKLDPITLERESKHTEVNATYTVIHSEDGDYLQIDTYGSIDRQEIGKKSQSIRLSPSALKQLEGILEKIRY</sequence>
<dbReference type="Proteomes" id="UP001056649">
    <property type="component" value="Chromosome"/>
</dbReference>